<name>A0A022QBP1_ERYGU</name>
<dbReference type="GO" id="GO:0006351">
    <property type="term" value="P:DNA-templated transcription"/>
    <property type="evidence" value="ECO:0007669"/>
    <property type="project" value="UniProtKB-UniRule"/>
</dbReference>
<gene>
    <name evidence="6" type="ORF">MIMGU_mgv1a016442mg</name>
</gene>
<comment type="function">
    <text evidence="3">Transcription activator.</text>
</comment>
<dbReference type="Proteomes" id="UP000030748">
    <property type="component" value="Unassembled WGS sequence"/>
</dbReference>
<evidence type="ECO:0000259" key="5">
    <source>
        <dbReference type="PROSITE" id="PS51667"/>
    </source>
</evidence>
<feature type="region of interest" description="Disordered" evidence="4">
    <location>
        <begin position="1"/>
        <end position="52"/>
    </location>
</feature>
<evidence type="ECO:0000256" key="2">
    <source>
        <dbReference type="PROSITE-ProRule" id="PRU01002"/>
    </source>
</evidence>
<dbReference type="GO" id="GO:0005524">
    <property type="term" value="F:ATP binding"/>
    <property type="evidence" value="ECO:0007669"/>
    <property type="project" value="UniProtKB-UniRule"/>
</dbReference>
<feature type="region of interest" description="Disordered" evidence="4">
    <location>
        <begin position="73"/>
        <end position="104"/>
    </location>
</feature>
<dbReference type="InterPro" id="IPR031137">
    <property type="entry name" value="GRF"/>
</dbReference>
<feature type="short sequence motif" description="Bipartite nuclear localization signal" evidence="2">
    <location>
        <begin position="79"/>
        <end position="86"/>
    </location>
</feature>
<dbReference type="PANTHER" id="PTHR31602">
    <property type="entry name" value="GROWTH-REGULATING FACTOR 5"/>
    <property type="match status" value="1"/>
</dbReference>
<comment type="subcellular location">
    <subcellularLocation>
        <location evidence="2 3">Nucleus</location>
    </subcellularLocation>
</comment>
<keyword evidence="3" id="KW-0804">Transcription</keyword>
<comment type="similarity">
    <text evidence="3">Belongs to the GRF family.</text>
</comment>
<feature type="short sequence motif" description="Bipartite nuclear localization signal" evidence="2">
    <location>
        <begin position="51"/>
        <end position="61"/>
    </location>
</feature>
<evidence type="ECO:0000256" key="4">
    <source>
        <dbReference type="SAM" id="MobiDB-lite"/>
    </source>
</evidence>
<evidence type="ECO:0000256" key="1">
    <source>
        <dbReference type="ARBA" id="ARBA00023242"/>
    </source>
</evidence>
<keyword evidence="3" id="KW-0805">Transcription regulation</keyword>
<feature type="compositionally biased region" description="Pro residues" evidence="4">
    <location>
        <begin position="1"/>
        <end position="10"/>
    </location>
</feature>
<keyword evidence="3" id="KW-0010">Activator</keyword>
<keyword evidence="1 2" id="KW-0539">Nucleus</keyword>
<keyword evidence="7" id="KW-1185">Reference proteome</keyword>
<evidence type="ECO:0000313" key="7">
    <source>
        <dbReference type="Proteomes" id="UP000030748"/>
    </source>
</evidence>
<dbReference type="STRING" id="4155.A0A022QBP1"/>
<feature type="compositionally biased region" description="Low complexity" evidence="4">
    <location>
        <begin position="11"/>
        <end position="33"/>
    </location>
</feature>
<dbReference type="GO" id="GO:0005634">
    <property type="term" value="C:nucleus"/>
    <property type="evidence" value="ECO:0007669"/>
    <property type="project" value="UniProtKB-SubCell"/>
</dbReference>
<dbReference type="AlphaFoldDB" id="A0A022QBP1"/>
<proteinExistence type="inferred from homology"/>
<feature type="compositionally biased region" description="Basic residues" evidence="4">
    <location>
        <begin position="76"/>
        <end position="86"/>
    </location>
</feature>
<sequence length="121" mass="13605">MASIPVPPQLLLPTSTAATSPTTATTTPAATLTGQDLGRYPGNGSDPEPWRCKRTDGKKWRCSRDVAPNQKYCERHAHKSRPRSRKHVETPSHNNNYSVHHHHQQRCIEWFMRGGTTTHQG</sequence>
<dbReference type="EMBL" id="KI631755">
    <property type="protein sequence ID" value="EYU26082.1"/>
    <property type="molecule type" value="Genomic_DNA"/>
</dbReference>
<feature type="domain" description="WRC" evidence="5">
    <location>
        <begin position="46"/>
        <end position="90"/>
    </location>
</feature>
<dbReference type="PROSITE" id="PS51667">
    <property type="entry name" value="WRC"/>
    <property type="match status" value="1"/>
</dbReference>
<accession>A0A022QBP1</accession>
<dbReference type="Pfam" id="PF08879">
    <property type="entry name" value="WRC"/>
    <property type="match status" value="1"/>
</dbReference>
<organism evidence="6 7">
    <name type="scientific">Erythranthe guttata</name>
    <name type="common">Yellow monkey flower</name>
    <name type="synonym">Mimulus guttatus</name>
    <dbReference type="NCBI Taxonomy" id="4155"/>
    <lineage>
        <taxon>Eukaryota</taxon>
        <taxon>Viridiplantae</taxon>
        <taxon>Streptophyta</taxon>
        <taxon>Embryophyta</taxon>
        <taxon>Tracheophyta</taxon>
        <taxon>Spermatophyta</taxon>
        <taxon>Magnoliopsida</taxon>
        <taxon>eudicotyledons</taxon>
        <taxon>Gunneridae</taxon>
        <taxon>Pentapetalae</taxon>
        <taxon>asterids</taxon>
        <taxon>lamiids</taxon>
        <taxon>Lamiales</taxon>
        <taxon>Phrymaceae</taxon>
        <taxon>Erythranthe</taxon>
    </lineage>
</organism>
<dbReference type="InterPro" id="IPR014977">
    <property type="entry name" value="WRC_dom"/>
</dbReference>
<evidence type="ECO:0000256" key="3">
    <source>
        <dbReference type="RuleBase" id="RU367127"/>
    </source>
</evidence>
<protein>
    <recommendedName>
        <fullName evidence="3">Growth-regulating factor</fullName>
    </recommendedName>
</protein>
<reference evidence="6 7" key="1">
    <citation type="journal article" date="2013" name="Proc. Natl. Acad. Sci. U.S.A.">
        <title>Fine-scale variation in meiotic recombination in Mimulus inferred from population shotgun sequencing.</title>
        <authorList>
            <person name="Hellsten U."/>
            <person name="Wright K.M."/>
            <person name="Jenkins J."/>
            <person name="Shu S."/>
            <person name="Yuan Y."/>
            <person name="Wessler S.R."/>
            <person name="Schmutz J."/>
            <person name="Willis J.H."/>
            <person name="Rokhsar D.S."/>
        </authorList>
    </citation>
    <scope>NUCLEOTIDE SEQUENCE [LARGE SCALE GENOMIC DNA]</scope>
    <source>
        <strain evidence="7">cv. DUN x IM62</strain>
    </source>
</reference>
<dbReference type="PANTHER" id="PTHR31602:SF3">
    <property type="entry name" value="GROWTH-REGULATING FACTOR 8"/>
    <property type="match status" value="1"/>
</dbReference>
<comment type="domain">
    <text evidence="3">The QLQ domain and WRC domain may be involved in protein-protein interaction and DNA-binding, respectively.</text>
</comment>
<dbReference type="GO" id="GO:0032502">
    <property type="term" value="P:developmental process"/>
    <property type="evidence" value="ECO:0007669"/>
    <property type="project" value="InterPro"/>
</dbReference>
<evidence type="ECO:0000313" key="6">
    <source>
        <dbReference type="EMBL" id="EYU26082.1"/>
    </source>
</evidence>